<dbReference type="RefSeq" id="WP_378160929.1">
    <property type="nucleotide sequence ID" value="NZ_JBHSBU010000001.1"/>
</dbReference>
<dbReference type="InterPro" id="IPR002347">
    <property type="entry name" value="SDR_fam"/>
</dbReference>
<sequence length="157" mass="16354">MPYFPYLHAQDAVLKRMRQRAEQSSTGRCQTGAIVNIVRMGGKVASAVHGAGGAANVALLLVTVGLASHYARVGIRINAINPATTLTGRADAALEVDACRQGSSRDAVLARLLAEIPLGPYADPAEIADMAVFLASERASHVVSTVMTIDGGRSSVI</sequence>
<evidence type="ECO:0000313" key="2">
    <source>
        <dbReference type="EMBL" id="MFC4158352.1"/>
    </source>
</evidence>
<name>A0ABV8ML17_9NEIS</name>
<dbReference type="Pfam" id="PF13561">
    <property type="entry name" value="adh_short_C2"/>
    <property type="match status" value="1"/>
</dbReference>
<keyword evidence="3" id="KW-1185">Reference proteome</keyword>
<evidence type="ECO:0000313" key="3">
    <source>
        <dbReference type="Proteomes" id="UP001595791"/>
    </source>
</evidence>
<comment type="similarity">
    <text evidence="1">Belongs to the short-chain dehydrogenases/reductases (SDR) family.</text>
</comment>
<proteinExistence type="inferred from homology"/>
<comment type="caution">
    <text evidence="2">The sequence shown here is derived from an EMBL/GenBank/DDBJ whole genome shotgun (WGS) entry which is preliminary data.</text>
</comment>
<dbReference type="InterPro" id="IPR050259">
    <property type="entry name" value="SDR"/>
</dbReference>
<dbReference type="Proteomes" id="UP001595791">
    <property type="component" value="Unassembled WGS sequence"/>
</dbReference>
<reference evidence="3" key="1">
    <citation type="journal article" date="2019" name="Int. J. Syst. Evol. Microbiol.">
        <title>The Global Catalogue of Microorganisms (GCM) 10K type strain sequencing project: providing services to taxonomists for standard genome sequencing and annotation.</title>
        <authorList>
            <consortium name="The Broad Institute Genomics Platform"/>
            <consortium name="The Broad Institute Genome Sequencing Center for Infectious Disease"/>
            <person name="Wu L."/>
            <person name="Ma J."/>
        </authorList>
    </citation>
    <scope>NUCLEOTIDE SEQUENCE [LARGE SCALE GENOMIC DNA]</scope>
    <source>
        <strain evidence="3">LMG 29894</strain>
    </source>
</reference>
<protein>
    <submittedName>
        <fullName evidence="2">SDR family oxidoreductase</fullName>
    </submittedName>
</protein>
<dbReference type="EMBL" id="JBHSBU010000001">
    <property type="protein sequence ID" value="MFC4158352.1"/>
    <property type="molecule type" value="Genomic_DNA"/>
</dbReference>
<dbReference type="Gene3D" id="3.40.50.720">
    <property type="entry name" value="NAD(P)-binding Rossmann-like Domain"/>
    <property type="match status" value="1"/>
</dbReference>
<dbReference type="PRINTS" id="PR00081">
    <property type="entry name" value="GDHRDH"/>
</dbReference>
<dbReference type="PANTHER" id="PTHR42879:SF2">
    <property type="entry name" value="3-OXOACYL-[ACYL-CARRIER-PROTEIN] REDUCTASE FABG"/>
    <property type="match status" value="1"/>
</dbReference>
<gene>
    <name evidence="2" type="ORF">ACFOW7_03160</name>
</gene>
<dbReference type="InterPro" id="IPR036291">
    <property type="entry name" value="NAD(P)-bd_dom_sf"/>
</dbReference>
<evidence type="ECO:0000256" key="1">
    <source>
        <dbReference type="ARBA" id="ARBA00006484"/>
    </source>
</evidence>
<accession>A0ABV8ML17</accession>
<organism evidence="2 3">
    <name type="scientific">Chitinimonas lacunae</name>
    <dbReference type="NCBI Taxonomy" id="1963018"/>
    <lineage>
        <taxon>Bacteria</taxon>
        <taxon>Pseudomonadati</taxon>
        <taxon>Pseudomonadota</taxon>
        <taxon>Betaproteobacteria</taxon>
        <taxon>Neisseriales</taxon>
        <taxon>Chitinibacteraceae</taxon>
        <taxon>Chitinimonas</taxon>
    </lineage>
</organism>
<dbReference type="PANTHER" id="PTHR42879">
    <property type="entry name" value="3-OXOACYL-(ACYL-CARRIER-PROTEIN) REDUCTASE"/>
    <property type="match status" value="1"/>
</dbReference>
<dbReference type="SUPFAM" id="SSF51735">
    <property type="entry name" value="NAD(P)-binding Rossmann-fold domains"/>
    <property type="match status" value="1"/>
</dbReference>